<dbReference type="AlphaFoldDB" id="A0A1R4G572"/>
<dbReference type="RefSeq" id="WP_086997867.1">
    <property type="nucleotide sequence ID" value="NZ_FUHW01000027.1"/>
</dbReference>
<dbReference type="SUPFAM" id="SSF50475">
    <property type="entry name" value="FMN-binding split barrel"/>
    <property type="match status" value="1"/>
</dbReference>
<feature type="domain" description="Flavin reductase like" evidence="2">
    <location>
        <begin position="29"/>
        <end position="180"/>
    </location>
</feature>
<protein>
    <submittedName>
        <fullName evidence="3">Putative reductase</fullName>
    </submittedName>
</protein>
<keyword evidence="1" id="KW-0560">Oxidoreductase</keyword>
<dbReference type="InterPro" id="IPR002563">
    <property type="entry name" value="Flavin_Rdtase-like_dom"/>
</dbReference>
<accession>A0A1R4G572</accession>
<proteinExistence type="predicted"/>
<dbReference type="PANTHER" id="PTHR30466:SF1">
    <property type="entry name" value="FMN REDUCTASE (NADH) RUTF"/>
    <property type="match status" value="1"/>
</dbReference>
<dbReference type="PANTHER" id="PTHR30466">
    <property type="entry name" value="FLAVIN REDUCTASE"/>
    <property type="match status" value="1"/>
</dbReference>
<gene>
    <name evidence="3" type="ORF">FM101_07830</name>
</gene>
<evidence type="ECO:0000313" key="3">
    <source>
        <dbReference type="EMBL" id="SJM63331.1"/>
    </source>
</evidence>
<dbReference type="Gene3D" id="2.30.110.10">
    <property type="entry name" value="Electron Transport, Fmn-binding Protein, Chain A"/>
    <property type="match status" value="1"/>
</dbReference>
<evidence type="ECO:0000256" key="1">
    <source>
        <dbReference type="ARBA" id="ARBA00023002"/>
    </source>
</evidence>
<reference evidence="3 4" key="1">
    <citation type="submission" date="2017-02" db="EMBL/GenBank/DDBJ databases">
        <authorList>
            <person name="Peterson S.W."/>
        </authorList>
    </citation>
    <scope>NUCLEOTIDE SEQUENCE [LARGE SCALE GENOMIC DNA]</scope>
    <source>
        <strain evidence="3 4">B Ar 00.02</strain>
    </source>
</reference>
<name>A0A1R4G572_9MICC</name>
<evidence type="ECO:0000313" key="4">
    <source>
        <dbReference type="Proteomes" id="UP000195913"/>
    </source>
</evidence>
<sequence length="183" mass="19685">MENTEALTAHRIDPDAPKQDDIDTYRLLAGDIASGAAVVATRRYSRDIAATVTGFLDVSYDPPTMLVSLYGDGRIGEAVSESEGWTLSLLHGEHQGIANWLASPANPVHGLLSQVPFRRAPVSGAAVIDGAISWFDLRTTAVHEVATHLVVVGEVVAMGTTEDSAGGNDPLIHFSREYRHLRR</sequence>
<dbReference type="Proteomes" id="UP000195913">
    <property type="component" value="Unassembled WGS sequence"/>
</dbReference>
<keyword evidence="4" id="KW-1185">Reference proteome</keyword>
<evidence type="ECO:0000259" key="2">
    <source>
        <dbReference type="SMART" id="SM00903"/>
    </source>
</evidence>
<dbReference type="Pfam" id="PF01613">
    <property type="entry name" value="Flavin_Reduct"/>
    <property type="match status" value="1"/>
</dbReference>
<dbReference type="InterPro" id="IPR012349">
    <property type="entry name" value="Split_barrel_FMN-bd"/>
</dbReference>
<dbReference type="GO" id="GO:0010181">
    <property type="term" value="F:FMN binding"/>
    <property type="evidence" value="ECO:0007669"/>
    <property type="project" value="InterPro"/>
</dbReference>
<dbReference type="SMART" id="SM00903">
    <property type="entry name" value="Flavin_Reduct"/>
    <property type="match status" value="1"/>
</dbReference>
<dbReference type="GO" id="GO:0042602">
    <property type="term" value="F:riboflavin reductase (NADPH) activity"/>
    <property type="evidence" value="ECO:0007669"/>
    <property type="project" value="TreeGrafter"/>
</dbReference>
<dbReference type="InterPro" id="IPR050268">
    <property type="entry name" value="NADH-dep_flavin_reductase"/>
</dbReference>
<organism evidence="3 4">
    <name type="scientific">Arthrobacter rhombi</name>
    <dbReference type="NCBI Taxonomy" id="71253"/>
    <lineage>
        <taxon>Bacteria</taxon>
        <taxon>Bacillati</taxon>
        <taxon>Actinomycetota</taxon>
        <taxon>Actinomycetes</taxon>
        <taxon>Micrococcales</taxon>
        <taxon>Micrococcaceae</taxon>
        <taxon>Arthrobacter</taxon>
    </lineage>
</organism>
<dbReference type="EMBL" id="FUHW01000027">
    <property type="protein sequence ID" value="SJM63331.1"/>
    <property type="molecule type" value="Genomic_DNA"/>
</dbReference>